<gene>
    <name evidence="2" type="ORF">MSAN_00205200</name>
</gene>
<feature type="transmembrane region" description="Helical" evidence="1">
    <location>
        <begin position="314"/>
        <end position="333"/>
    </location>
</feature>
<accession>A0A8H7DLF5</accession>
<proteinExistence type="predicted"/>
<protein>
    <submittedName>
        <fullName evidence="2">Uncharacterized protein</fullName>
    </submittedName>
</protein>
<feature type="transmembrane region" description="Helical" evidence="1">
    <location>
        <begin position="206"/>
        <end position="224"/>
    </location>
</feature>
<organism evidence="2 3">
    <name type="scientific">Mycena sanguinolenta</name>
    <dbReference type="NCBI Taxonomy" id="230812"/>
    <lineage>
        <taxon>Eukaryota</taxon>
        <taxon>Fungi</taxon>
        <taxon>Dikarya</taxon>
        <taxon>Basidiomycota</taxon>
        <taxon>Agaricomycotina</taxon>
        <taxon>Agaricomycetes</taxon>
        <taxon>Agaricomycetidae</taxon>
        <taxon>Agaricales</taxon>
        <taxon>Marasmiineae</taxon>
        <taxon>Mycenaceae</taxon>
        <taxon>Mycena</taxon>
    </lineage>
</organism>
<dbReference type="EMBL" id="JACAZH010000001">
    <property type="protein sequence ID" value="KAF7377817.1"/>
    <property type="molecule type" value="Genomic_DNA"/>
</dbReference>
<feature type="transmembrane region" description="Helical" evidence="1">
    <location>
        <begin position="290"/>
        <end position="308"/>
    </location>
</feature>
<feature type="transmembrane region" description="Helical" evidence="1">
    <location>
        <begin position="236"/>
        <end position="255"/>
    </location>
</feature>
<keyword evidence="1" id="KW-1133">Transmembrane helix</keyword>
<comment type="caution">
    <text evidence="2">The sequence shown here is derived from an EMBL/GenBank/DDBJ whole genome shotgun (WGS) entry which is preliminary data.</text>
</comment>
<feature type="transmembrane region" description="Helical" evidence="1">
    <location>
        <begin position="42"/>
        <end position="66"/>
    </location>
</feature>
<dbReference type="InterPro" id="IPR021362">
    <property type="entry name" value="DUF2834"/>
</dbReference>
<reference evidence="2" key="1">
    <citation type="submission" date="2020-05" db="EMBL/GenBank/DDBJ databases">
        <title>Mycena genomes resolve the evolution of fungal bioluminescence.</title>
        <authorList>
            <person name="Tsai I.J."/>
        </authorList>
    </citation>
    <scope>NUCLEOTIDE SEQUENCE</scope>
    <source>
        <strain evidence="2">160909Yilan</strain>
    </source>
</reference>
<feature type="transmembrane region" description="Helical" evidence="1">
    <location>
        <begin position="142"/>
        <end position="167"/>
    </location>
</feature>
<dbReference type="Proteomes" id="UP000623467">
    <property type="component" value="Unassembled WGS sequence"/>
</dbReference>
<keyword evidence="1" id="KW-0812">Transmembrane</keyword>
<dbReference type="Pfam" id="PF11196">
    <property type="entry name" value="DUF2834"/>
    <property type="match status" value="1"/>
</dbReference>
<dbReference type="OrthoDB" id="2126185at2759"/>
<evidence type="ECO:0000256" key="1">
    <source>
        <dbReference type="SAM" id="Phobius"/>
    </source>
</evidence>
<keyword evidence="1" id="KW-0472">Membrane</keyword>
<feature type="transmembrane region" description="Helical" evidence="1">
    <location>
        <begin position="111"/>
        <end position="130"/>
    </location>
</feature>
<feature type="transmembrane region" description="Helical" evidence="1">
    <location>
        <begin position="6"/>
        <end position="30"/>
    </location>
</feature>
<sequence>MHLSKSELGALAVFCSYFSIIGGLFLLIFRNLPRSASWGSKAYVFVALTVASFAHTWFYMFSFMAWSFTNYEQSKSTPSTGILIERMSKWLLDTSLFEQAWASVCFGKVNWWWSQQLCLYTVGAWTIFLATTGRRHQVKIVWAYMVLGQLVAISVASNLFYLALVLAGPPRPSTRPSNQWAPLSLWVPVLVSLATVARSPFTDEHTFLPNLLLMHLLIVVPLLVSDSLFNSPQKSLLSMRTSTLNILVFVVAFALHARATMNVLGDQELSVSEFAASAWRILHSHPAQSSIGWDVIWTSISFVVWGILEARTAVYVLLATPLVSVGVLAPHALRPRDEEFQEKKGV</sequence>
<keyword evidence="3" id="KW-1185">Reference proteome</keyword>
<evidence type="ECO:0000313" key="3">
    <source>
        <dbReference type="Proteomes" id="UP000623467"/>
    </source>
</evidence>
<dbReference type="AlphaFoldDB" id="A0A8H7DLF5"/>
<evidence type="ECO:0000313" key="2">
    <source>
        <dbReference type="EMBL" id="KAF7377817.1"/>
    </source>
</evidence>
<name>A0A8H7DLF5_9AGAR</name>